<keyword evidence="2" id="KW-1185">Reference proteome</keyword>
<dbReference type="STRING" id="1921803.NIES593_08265"/>
<reference evidence="1 2" key="1">
    <citation type="submission" date="2016-11" db="EMBL/GenBank/DDBJ databases">
        <title>Draft Genome Sequences of Nine Cyanobacterial Strains from Diverse Habitats.</title>
        <authorList>
            <person name="Zhu T."/>
            <person name="Hou S."/>
            <person name="Lu X."/>
            <person name="Hess W.R."/>
        </authorList>
    </citation>
    <scope>NUCLEOTIDE SEQUENCE [LARGE SCALE GENOMIC DNA]</scope>
    <source>
        <strain evidence="1 2">NIES-593</strain>
    </source>
</reference>
<sequence length="59" mass="7065">MTTIAALSAFKQYRKDRAILSEAETNFNRESKFEFYKTFHQDLRLEKYEQALNKLSKKS</sequence>
<dbReference type="Proteomes" id="UP000186868">
    <property type="component" value="Unassembled WGS sequence"/>
</dbReference>
<organism evidence="1 2">
    <name type="scientific">Hydrococcus rivularis NIES-593</name>
    <dbReference type="NCBI Taxonomy" id="1921803"/>
    <lineage>
        <taxon>Bacteria</taxon>
        <taxon>Bacillati</taxon>
        <taxon>Cyanobacteriota</taxon>
        <taxon>Cyanophyceae</taxon>
        <taxon>Pleurocapsales</taxon>
        <taxon>Hydrococcaceae</taxon>
        <taxon>Hydrococcus</taxon>
    </lineage>
</organism>
<evidence type="ECO:0000313" key="2">
    <source>
        <dbReference type="Proteomes" id="UP000186868"/>
    </source>
</evidence>
<comment type="caution">
    <text evidence="1">The sequence shown here is derived from an EMBL/GenBank/DDBJ whole genome shotgun (WGS) entry which is preliminary data.</text>
</comment>
<name>A0A1U7HKM7_9CYAN</name>
<accession>A0A1U7HKM7</accession>
<gene>
    <name evidence="1" type="ORF">NIES593_08265</name>
</gene>
<evidence type="ECO:0000313" key="1">
    <source>
        <dbReference type="EMBL" id="OKH24142.1"/>
    </source>
</evidence>
<dbReference type="AlphaFoldDB" id="A0A1U7HKM7"/>
<dbReference type="EMBL" id="MRCB01000007">
    <property type="protein sequence ID" value="OKH24142.1"/>
    <property type="molecule type" value="Genomic_DNA"/>
</dbReference>
<proteinExistence type="predicted"/>
<protein>
    <submittedName>
        <fullName evidence="1">Uncharacterized protein</fullName>
    </submittedName>
</protein>